<evidence type="ECO:0000256" key="1">
    <source>
        <dbReference type="PROSITE-ProRule" id="PRU00023"/>
    </source>
</evidence>
<dbReference type="AlphaFoldDB" id="A0A0N4XJV3"/>
<dbReference type="PROSITE" id="PS50088">
    <property type="entry name" value="ANK_REPEAT"/>
    <property type="match status" value="1"/>
</dbReference>
<dbReference type="STRING" id="27835.A0A0N4XJV3"/>
<proteinExistence type="predicted"/>
<dbReference type="Gene3D" id="1.25.40.20">
    <property type="entry name" value="Ankyrin repeat-containing domain"/>
    <property type="match status" value="1"/>
</dbReference>
<sequence length="68" mass="7194">MVASSLLIAAENGGIRELTELSIVRGFPNLRNKQKETAAHVAAGAGRIEALSFLTVKGAQLSMQDERG</sequence>
<dbReference type="InterPro" id="IPR036770">
    <property type="entry name" value="Ankyrin_rpt-contain_sf"/>
</dbReference>
<keyword evidence="1" id="KW-0040">ANK repeat</keyword>
<dbReference type="Proteomes" id="UP000271162">
    <property type="component" value="Unassembled WGS sequence"/>
</dbReference>
<reference evidence="2 3" key="2">
    <citation type="submission" date="2018-11" db="EMBL/GenBank/DDBJ databases">
        <authorList>
            <consortium name="Pathogen Informatics"/>
        </authorList>
    </citation>
    <scope>NUCLEOTIDE SEQUENCE [LARGE SCALE GENOMIC DNA]</scope>
</reference>
<protein>
    <submittedName>
        <fullName evidence="4">ANK_REP_REGION domain-containing protein</fullName>
    </submittedName>
</protein>
<evidence type="ECO:0000313" key="3">
    <source>
        <dbReference type="Proteomes" id="UP000271162"/>
    </source>
</evidence>
<keyword evidence="3" id="KW-1185">Reference proteome</keyword>
<organism evidence="4">
    <name type="scientific">Nippostrongylus brasiliensis</name>
    <name type="common">Rat hookworm</name>
    <dbReference type="NCBI Taxonomy" id="27835"/>
    <lineage>
        <taxon>Eukaryota</taxon>
        <taxon>Metazoa</taxon>
        <taxon>Ecdysozoa</taxon>
        <taxon>Nematoda</taxon>
        <taxon>Chromadorea</taxon>
        <taxon>Rhabditida</taxon>
        <taxon>Rhabditina</taxon>
        <taxon>Rhabditomorpha</taxon>
        <taxon>Strongyloidea</taxon>
        <taxon>Heligmosomidae</taxon>
        <taxon>Nippostrongylus</taxon>
    </lineage>
</organism>
<dbReference type="EMBL" id="UYSL01003584">
    <property type="protein sequence ID" value="VDL66395.1"/>
    <property type="molecule type" value="Genomic_DNA"/>
</dbReference>
<name>A0A0N4XJV3_NIPBR</name>
<dbReference type="InterPro" id="IPR002110">
    <property type="entry name" value="Ankyrin_rpt"/>
</dbReference>
<evidence type="ECO:0000313" key="2">
    <source>
        <dbReference type="EMBL" id="VDL66395.1"/>
    </source>
</evidence>
<gene>
    <name evidence="2" type="ORF">NBR_LOCUS2806</name>
</gene>
<feature type="repeat" description="ANK" evidence="1">
    <location>
        <begin position="34"/>
        <end position="66"/>
    </location>
</feature>
<reference evidence="4" key="1">
    <citation type="submission" date="2017-02" db="UniProtKB">
        <authorList>
            <consortium name="WormBaseParasite"/>
        </authorList>
    </citation>
    <scope>IDENTIFICATION</scope>
</reference>
<dbReference type="SUPFAM" id="SSF140860">
    <property type="entry name" value="Pseudo ankyrin repeat-like"/>
    <property type="match status" value="1"/>
</dbReference>
<evidence type="ECO:0000313" key="4">
    <source>
        <dbReference type="WBParaSite" id="NBR_0000280501-mRNA-1"/>
    </source>
</evidence>
<dbReference type="WBParaSite" id="NBR_0000280501-mRNA-1">
    <property type="protein sequence ID" value="NBR_0000280501-mRNA-1"/>
    <property type="gene ID" value="NBR_0000280501"/>
</dbReference>
<accession>A0A0N4XJV3</accession>